<evidence type="ECO:0000259" key="1">
    <source>
        <dbReference type="Pfam" id="PF13625"/>
    </source>
</evidence>
<feature type="domain" description="Helicase XPB/Ssl2 N-terminal" evidence="1">
    <location>
        <begin position="352"/>
        <end position="466"/>
    </location>
</feature>
<dbReference type="Pfam" id="PF13625">
    <property type="entry name" value="Helicase_C_3"/>
    <property type="match status" value="1"/>
</dbReference>
<dbReference type="Proteomes" id="UP000295788">
    <property type="component" value="Unassembled WGS sequence"/>
</dbReference>
<proteinExistence type="predicted"/>
<organism evidence="2 3">
    <name type="scientific">Tepidibacillus fermentans</name>
    <dbReference type="NCBI Taxonomy" id="1281767"/>
    <lineage>
        <taxon>Bacteria</taxon>
        <taxon>Bacillati</taxon>
        <taxon>Bacillota</taxon>
        <taxon>Bacilli</taxon>
        <taxon>Bacillales</taxon>
        <taxon>Bacillaceae</taxon>
        <taxon>Tepidibacillus</taxon>
    </lineage>
</organism>
<sequence length="544" mass="65268">MRLVYYLEQLKASTLKKMLNKHGIKTNEKYPNKLLNHLLVRLLDINYLKQLYQELSLEEKEVVDFMIIHRPNQLFSYRSLNKRFDAIHRDQFERGIQKLRAKGILFQLRQNYGDIAFTIPHDLFQLLHQVIFAKGLNRLSTNVKVVGFSKEEDKNIDEEFYQFLTGLYFLASSEEENGKLNKQQMNKLLKRLHLDERKIEYFPIQYDIEEFPKSISLFVYFAKGLGLIHLEQKQFRIIQRMKDWLLLSPFERYEYLEGMIRGSFQSTDLFINHFFHRLFSLPKGKWYQADQLVQELSKELNRPIDESFYVRIELEILKPLAELGILTYTGDWKKELFIKLKKPNDEEIDQFYVQSNFEVLVPSNLRYSIRIELEHFADLEKRDQLSLYRITQGSLFRGLEKGKKIEQILDFLDQYSAIPLHESMKITINQWANRYGAIQFYDLRILKCQSEEIANHLKQQEVLQDWIIGEIDSFHLIVRKEKRFEQAVRQLEQLGYIPTRNIMTEKDFLIVKEEQEGQENVLEEMETEFILFKHPDYELVVEIE</sequence>
<gene>
    <name evidence="2" type="ORF">EDD72_12916</name>
</gene>
<comment type="caution">
    <text evidence="2">The sequence shown here is derived from an EMBL/GenBank/DDBJ whole genome shotgun (WGS) entry which is preliminary data.</text>
</comment>
<accession>A0A4R3K623</accession>
<reference evidence="2 3" key="1">
    <citation type="submission" date="2019-03" db="EMBL/GenBank/DDBJ databases">
        <title>Genomic Encyclopedia of Type Strains, Phase IV (KMG-IV): sequencing the most valuable type-strain genomes for metagenomic binning, comparative biology and taxonomic classification.</title>
        <authorList>
            <person name="Goeker M."/>
        </authorList>
    </citation>
    <scope>NUCLEOTIDE SEQUENCE [LARGE SCALE GENOMIC DNA]</scope>
    <source>
        <strain evidence="2 3">DSM 23802</strain>
    </source>
</reference>
<dbReference type="RefSeq" id="WP_132770659.1">
    <property type="nucleotide sequence ID" value="NZ_SMAB01000029.1"/>
</dbReference>
<name>A0A4R3K623_9BACI</name>
<dbReference type="OrthoDB" id="2987331at2"/>
<protein>
    <submittedName>
        <fullName evidence="2">XPB/Ssl2-like helicase family protein</fullName>
    </submittedName>
</protein>
<dbReference type="AlphaFoldDB" id="A0A4R3K623"/>
<keyword evidence="2" id="KW-0067">ATP-binding</keyword>
<evidence type="ECO:0000313" key="3">
    <source>
        <dbReference type="Proteomes" id="UP000295788"/>
    </source>
</evidence>
<dbReference type="InterPro" id="IPR032830">
    <property type="entry name" value="XPB/Ssl2_N"/>
</dbReference>
<keyword evidence="2" id="KW-0547">Nucleotide-binding</keyword>
<dbReference type="GO" id="GO:0004386">
    <property type="term" value="F:helicase activity"/>
    <property type="evidence" value="ECO:0007669"/>
    <property type="project" value="UniProtKB-KW"/>
</dbReference>
<keyword evidence="2" id="KW-0378">Hydrolase</keyword>
<keyword evidence="2" id="KW-0347">Helicase</keyword>
<dbReference type="EMBL" id="SMAB01000029">
    <property type="protein sequence ID" value="TCS78239.1"/>
    <property type="molecule type" value="Genomic_DNA"/>
</dbReference>
<keyword evidence="3" id="KW-1185">Reference proteome</keyword>
<evidence type="ECO:0000313" key="2">
    <source>
        <dbReference type="EMBL" id="TCS78239.1"/>
    </source>
</evidence>